<dbReference type="Pfam" id="PF07833">
    <property type="entry name" value="Cu_amine_oxidN1"/>
    <property type="match status" value="1"/>
</dbReference>
<evidence type="ECO:0000256" key="1">
    <source>
        <dbReference type="SAM" id="SignalP"/>
    </source>
</evidence>
<evidence type="ECO:0000313" key="3">
    <source>
        <dbReference type="EMBL" id="MFC0211908.1"/>
    </source>
</evidence>
<evidence type="ECO:0000313" key="4">
    <source>
        <dbReference type="Proteomes" id="UP001589776"/>
    </source>
</evidence>
<dbReference type="EMBL" id="JBHLWN010000024">
    <property type="protein sequence ID" value="MFC0211908.1"/>
    <property type="molecule type" value="Genomic_DNA"/>
</dbReference>
<proteinExistence type="predicted"/>
<dbReference type="Gene3D" id="3.30.457.10">
    <property type="entry name" value="Copper amine oxidase-like, N-terminal domain"/>
    <property type="match status" value="1"/>
</dbReference>
<accession>A0ABV6DGZ8</accession>
<gene>
    <name evidence="3" type="ORF">ACFFK0_05490</name>
</gene>
<dbReference type="RefSeq" id="WP_377468937.1">
    <property type="nucleotide sequence ID" value="NZ_JBHLWN010000024.1"/>
</dbReference>
<feature type="domain" description="Copper amine oxidase-like N-terminal" evidence="2">
    <location>
        <begin position="67"/>
        <end position="175"/>
    </location>
</feature>
<dbReference type="Proteomes" id="UP001589776">
    <property type="component" value="Unassembled WGS sequence"/>
</dbReference>
<evidence type="ECO:0000259" key="2">
    <source>
        <dbReference type="Pfam" id="PF07833"/>
    </source>
</evidence>
<protein>
    <submittedName>
        <fullName evidence="3">Stalk domain-containing protein</fullName>
    </submittedName>
</protein>
<feature type="chain" id="PRO_5046162274" evidence="1">
    <location>
        <begin position="30"/>
        <end position="416"/>
    </location>
</feature>
<dbReference type="SUPFAM" id="SSF55383">
    <property type="entry name" value="Copper amine oxidase, domain N"/>
    <property type="match status" value="1"/>
</dbReference>
<organism evidence="3 4">
    <name type="scientific">Paenibacillus chartarius</name>
    <dbReference type="NCBI Taxonomy" id="747481"/>
    <lineage>
        <taxon>Bacteria</taxon>
        <taxon>Bacillati</taxon>
        <taxon>Bacillota</taxon>
        <taxon>Bacilli</taxon>
        <taxon>Bacillales</taxon>
        <taxon>Paenibacillaceae</taxon>
        <taxon>Paenibacillus</taxon>
    </lineage>
</organism>
<name>A0ABV6DGZ8_9BACL</name>
<dbReference type="InterPro" id="IPR036582">
    <property type="entry name" value="Mao_N_sf"/>
</dbReference>
<dbReference type="InterPro" id="IPR012854">
    <property type="entry name" value="Cu_amine_oxidase-like_N"/>
</dbReference>
<comment type="caution">
    <text evidence="3">The sequence shown here is derived from an EMBL/GenBank/DDBJ whole genome shotgun (WGS) entry which is preliminary data.</text>
</comment>
<dbReference type="SUPFAM" id="SSF49464">
    <property type="entry name" value="Carboxypeptidase regulatory domain-like"/>
    <property type="match status" value="1"/>
</dbReference>
<dbReference type="InterPro" id="IPR008969">
    <property type="entry name" value="CarboxyPept-like_regulatory"/>
</dbReference>
<reference evidence="3 4" key="1">
    <citation type="submission" date="2024-09" db="EMBL/GenBank/DDBJ databases">
        <authorList>
            <person name="Sun Q."/>
            <person name="Mori K."/>
        </authorList>
    </citation>
    <scope>NUCLEOTIDE SEQUENCE [LARGE SCALE GENOMIC DNA]</scope>
    <source>
        <strain evidence="3 4">CCM 7759</strain>
    </source>
</reference>
<keyword evidence="4" id="KW-1185">Reference proteome</keyword>
<keyword evidence="1" id="KW-0732">Signal</keyword>
<feature type="signal peptide" evidence="1">
    <location>
        <begin position="1"/>
        <end position="29"/>
    </location>
</feature>
<sequence>MNHLLSNACRRVTSIVLAGGLTFSGAALAFGETAPLPGAAAFASNPSVLPSALALATNSPAIRVLFKGQELQFNDVQPVLKDGSTLVPFRKLFETLGFSVSWLDTGTVQQAVGTKDGLTIQLAINSSTAAVNEKKVPLEVPAQMIDGHTMVPLRFVAENSGYQVTYDRANQVATIRIEEGGAGSAPVPAQPQNQETVEPYVVKGYVRDAAGKPVSGVSIYADNTLLYDSNILGVTDDSGYYRLELPSIATTWRMSGEYVLEADGRAYDFDIIPDVDRPFAGNTGAIRNFTWKNDVGYMFFYPDHWSFEDDLPEFKMTDLEVTLEPVGPMIDGSAGQKIVKRVGEMEYEGLGVDKVPLGRYKATVKWIPSGSQPIPMLVKIEGEGEFAESVEFDFSKRRGTLSDDYMMELEVSYPSN</sequence>